<dbReference type="PROSITE" id="PS51257">
    <property type="entry name" value="PROKAR_LIPOPROTEIN"/>
    <property type="match status" value="1"/>
</dbReference>
<feature type="signal peptide" evidence="1">
    <location>
        <begin position="1"/>
        <end position="24"/>
    </location>
</feature>
<evidence type="ECO:0008006" key="4">
    <source>
        <dbReference type="Google" id="ProtNLM"/>
    </source>
</evidence>
<organism evidence="2 3">
    <name type="scientific">Schaalia meyeri</name>
    <dbReference type="NCBI Taxonomy" id="52773"/>
    <lineage>
        <taxon>Bacteria</taxon>
        <taxon>Bacillati</taxon>
        <taxon>Actinomycetota</taxon>
        <taxon>Actinomycetes</taxon>
        <taxon>Actinomycetales</taxon>
        <taxon>Actinomycetaceae</taxon>
        <taxon>Schaalia</taxon>
    </lineage>
</organism>
<dbReference type="AlphaFoldDB" id="A0AAP9Y8L5"/>
<accession>A0AAP9Y8L5</accession>
<name>A0AAP9Y8L5_9ACTO</name>
<evidence type="ECO:0000256" key="1">
    <source>
        <dbReference type="SAM" id="SignalP"/>
    </source>
</evidence>
<proteinExistence type="predicted"/>
<keyword evidence="1" id="KW-0732">Signal</keyword>
<dbReference type="Proteomes" id="UP000595220">
    <property type="component" value="Chromosome"/>
</dbReference>
<gene>
    <name evidence="2" type="ORF">I6H42_01605</name>
</gene>
<protein>
    <recommendedName>
        <fullName evidence="4">Lipoprotein</fullName>
    </recommendedName>
</protein>
<feature type="chain" id="PRO_5042967618" description="Lipoprotein" evidence="1">
    <location>
        <begin position="25"/>
        <end position="184"/>
    </location>
</feature>
<evidence type="ECO:0000313" key="2">
    <source>
        <dbReference type="EMBL" id="QQC44145.1"/>
    </source>
</evidence>
<keyword evidence="3" id="KW-1185">Reference proteome</keyword>
<dbReference type="EMBL" id="CP066065">
    <property type="protein sequence ID" value="QQC44145.1"/>
    <property type="molecule type" value="Genomic_DNA"/>
</dbReference>
<sequence length="184" mass="20169">MKLSLRILAPLVVVVALTACSPFAPRNPRVQLPHDPRFTKFTSKTEGDPKLGDQLDSFNERMPALGATEGHFAAGLIPTGWSLLPTPDRQHWYTGVATVPDETIKRLQAGASGDAKTLPGIYPELYQYVPQDCHFPTIPSDHANKVLETNKTSMNSKYGSLTIKEFAASMDCHLVLVVGEIRRG</sequence>
<evidence type="ECO:0000313" key="3">
    <source>
        <dbReference type="Proteomes" id="UP000595220"/>
    </source>
</evidence>
<reference evidence="2 3" key="1">
    <citation type="submission" date="2020-12" db="EMBL/GenBank/DDBJ databases">
        <title>FDA dAtabase for Regulatory Grade micrObial Sequences (FDA-ARGOS): Supporting development and validation of Infectious Disease Dx tests.</title>
        <authorList>
            <person name="Sproer C."/>
            <person name="Gronow S."/>
            <person name="Severitt S."/>
            <person name="Schroder I."/>
            <person name="Tallon L."/>
            <person name="Sadzewicz L."/>
            <person name="Zhao X."/>
            <person name="Boylan J."/>
            <person name="Ott S."/>
            <person name="Bowen H."/>
            <person name="Vavikolanu K."/>
            <person name="Mehta A."/>
            <person name="Aluvathingal J."/>
            <person name="Nadendla S."/>
            <person name="Lowell S."/>
            <person name="Myers T."/>
            <person name="Yan Y."/>
            <person name="Sichtig H."/>
        </authorList>
    </citation>
    <scope>NUCLEOTIDE SEQUENCE [LARGE SCALE GENOMIC DNA]</scope>
    <source>
        <strain evidence="2 3">FDAARGOS_985</strain>
    </source>
</reference>